<sequence length="109" mass="12992">MDAKDRLDVENAPERKKNLARLGFKVPMGEEQKEGWSGKLPFYLFICPNCGEFQKDYPHSWPETQYLWCDDCKIKISYVRLRTEAKMFFSFFGLLRQILRFKCFPPAKK</sequence>
<organism evidence="1 2">
    <name type="scientific">Candidatus Azambacteria bacterium GW2011_GWB1_46_27</name>
    <dbReference type="NCBI Taxonomy" id="1618617"/>
    <lineage>
        <taxon>Bacteria</taxon>
        <taxon>Candidatus Azamiibacteriota</taxon>
    </lineage>
</organism>
<protein>
    <submittedName>
        <fullName evidence="1">Uncharacterized protein</fullName>
    </submittedName>
</protein>
<comment type="caution">
    <text evidence="1">The sequence shown here is derived from an EMBL/GenBank/DDBJ whole genome shotgun (WGS) entry which is preliminary data.</text>
</comment>
<name>A0A0G1PU83_9BACT</name>
<proteinExistence type="predicted"/>
<reference evidence="1 2" key="1">
    <citation type="journal article" date="2015" name="Nature">
        <title>rRNA introns, odd ribosomes, and small enigmatic genomes across a large radiation of phyla.</title>
        <authorList>
            <person name="Brown C.T."/>
            <person name="Hug L.A."/>
            <person name="Thomas B.C."/>
            <person name="Sharon I."/>
            <person name="Castelle C.J."/>
            <person name="Singh A."/>
            <person name="Wilkins M.J."/>
            <person name="Williams K.H."/>
            <person name="Banfield J.F."/>
        </authorList>
    </citation>
    <scope>NUCLEOTIDE SEQUENCE [LARGE SCALE GENOMIC DNA]</scope>
</reference>
<evidence type="ECO:0000313" key="2">
    <source>
        <dbReference type="Proteomes" id="UP000034067"/>
    </source>
</evidence>
<evidence type="ECO:0000313" key="1">
    <source>
        <dbReference type="EMBL" id="KKU36381.1"/>
    </source>
</evidence>
<gene>
    <name evidence="1" type="ORF">UX48_C0006G0003</name>
</gene>
<dbReference type="AlphaFoldDB" id="A0A0G1PU83"/>
<accession>A0A0G1PU83</accession>
<dbReference type="Proteomes" id="UP000034067">
    <property type="component" value="Unassembled WGS sequence"/>
</dbReference>
<dbReference type="EMBL" id="LCMJ01000006">
    <property type="protein sequence ID" value="KKU36381.1"/>
    <property type="molecule type" value="Genomic_DNA"/>
</dbReference>